<comment type="caution">
    <text evidence="5">The sequence shown here is derived from an EMBL/GenBank/DDBJ whole genome shotgun (WGS) entry which is preliminary data.</text>
</comment>
<name>A0A813VNE7_9BILA</name>
<dbReference type="InterPro" id="IPR003540">
    <property type="entry name" value="ADP-ribosyltransferase"/>
</dbReference>
<dbReference type="Gene3D" id="3.90.176.10">
    <property type="entry name" value="Toxin ADP-ribosyltransferase, Chain A, domain 1"/>
    <property type="match status" value="1"/>
</dbReference>
<evidence type="ECO:0000313" key="6">
    <source>
        <dbReference type="EMBL" id="CAF1650217.1"/>
    </source>
</evidence>
<evidence type="ECO:0000256" key="2">
    <source>
        <dbReference type="ARBA" id="ARBA00022803"/>
    </source>
</evidence>
<feature type="repeat" description="TPR" evidence="3">
    <location>
        <begin position="680"/>
        <end position="713"/>
    </location>
</feature>
<dbReference type="Pfam" id="PF03496">
    <property type="entry name" value="ADPrib_exo_Tox"/>
    <property type="match status" value="1"/>
</dbReference>
<dbReference type="SMART" id="SM00028">
    <property type="entry name" value="TPR"/>
    <property type="match status" value="11"/>
</dbReference>
<dbReference type="InterPro" id="IPR019734">
    <property type="entry name" value="TPR_rpt"/>
</dbReference>
<feature type="repeat" description="TPR" evidence="3">
    <location>
        <begin position="764"/>
        <end position="797"/>
    </location>
</feature>
<evidence type="ECO:0000313" key="7">
    <source>
        <dbReference type="Proteomes" id="UP000663832"/>
    </source>
</evidence>
<dbReference type="Proteomes" id="UP000663877">
    <property type="component" value="Unassembled WGS sequence"/>
</dbReference>
<dbReference type="EMBL" id="CAJNOI010000023">
    <property type="protein sequence ID" value="CAF0845836.1"/>
    <property type="molecule type" value="Genomic_DNA"/>
</dbReference>
<dbReference type="PROSITE" id="PS50005">
    <property type="entry name" value="TPR"/>
    <property type="match status" value="8"/>
</dbReference>
<keyword evidence="1" id="KW-0677">Repeat</keyword>
<gene>
    <name evidence="5" type="ORF">BJG266_LOCUS7568</name>
    <name evidence="6" type="ORF">QVE165_LOCUS61229</name>
</gene>
<feature type="repeat" description="TPR" evidence="3">
    <location>
        <begin position="512"/>
        <end position="545"/>
    </location>
</feature>
<dbReference type="GO" id="GO:0005576">
    <property type="term" value="C:extracellular region"/>
    <property type="evidence" value="ECO:0007669"/>
    <property type="project" value="InterPro"/>
</dbReference>
<evidence type="ECO:0000313" key="5">
    <source>
        <dbReference type="EMBL" id="CAF0845836.1"/>
    </source>
</evidence>
<dbReference type="InterPro" id="IPR011990">
    <property type="entry name" value="TPR-like_helical_dom_sf"/>
</dbReference>
<feature type="repeat" description="TPR" evidence="3">
    <location>
        <begin position="806"/>
        <end position="839"/>
    </location>
</feature>
<evidence type="ECO:0000259" key="4">
    <source>
        <dbReference type="Pfam" id="PF03496"/>
    </source>
</evidence>
<proteinExistence type="predicted"/>
<dbReference type="PANTHER" id="PTHR45641:SF1">
    <property type="entry name" value="AAA+ ATPASE DOMAIN-CONTAINING PROTEIN"/>
    <property type="match status" value="1"/>
</dbReference>
<feature type="repeat" description="TPR" evidence="3">
    <location>
        <begin position="428"/>
        <end position="461"/>
    </location>
</feature>
<feature type="domain" description="ADP ribosyltransferase" evidence="4">
    <location>
        <begin position="213"/>
        <end position="356"/>
    </location>
</feature>
<dbReference type="Pfam" id="PF13424">
    <property type="entry name" value="TPR_12"/>
    <property type="match status" value="5"/>
</dbReference>
<feature type="repeat" description="TPR" evidence="3">
    <location>
        <begin position="638"/>
        <end position="671"/>
    </location>
</feature>
<dbReference type="PANTHER" id="PTHR45641">
    <property type="entry name" value="TETRATRICOPEPTIDE REPEAT PROTEIN (AFU_ORTHOLOGUE AFUA_6G03870)"/>
    <property type="match status" value="1"/>
</dbReference>
<accession>A0A813VNE7</accession>
<feature type="repeat" description="TPR" evidence="3">
    <location>
        <begin position="722"/>
        <end position="755"/>
    </location>
</feature>
<dbReference type="PROSITE" id="PS50293">
    <property type="entry name" value="TPR_REGION"/>
    <property type="match status" value="1"/>
</dbReference>
<dbReference type="EMBL" id="CAJNOM010003867">
    <property type="protein sequence ID" value="CAF1650217.1"/>
    <property type="molecule type" value="Genomic_DNA"/>
</dbReference>
<reference evidence="5" key="1">
    <citation type="submission" date="2021-02" db="EMBL/GenBank/DDBJ databases">
        <authorList>
            <person name="Nowell W R."/>
        </authorList>
    </citation>
    <scope>NUCLEOTIDE SEQUENCE</scope>
</reference>
<sequence>MEYHIVWLDSNINSVNEAYQNDIMQLKQVIDSVDVFTNLNGCIDFVNKLKNKKVFMIISKDLNAEIVQLIHNIPQIKSIYVFCDNHSDHQLWAEQYKKVKGVFTQIKNIYYSLNNEIRRNDECLITFSNISLDDTLPPGSNQLNQSFMYSQLLKDTFLKIEDEDRTKEMKELITFLRDEYANRNFELKLIADFEKNYDCNSSVKWYSKELFIYSTLNTALRTQDIDIIVKMGFFIRDLHRQIVQLQSSTTNIIPSTVYRGQRMLSTEFEKLKNSKGSLLSFNNFLSTSKDEAMPRALAESSSQVACMIGILFEIKIDPSNISSSFAAIDGISQFPDEEEILFSMNTVFRIDDMQFIDNRLWKVYLTLTSDTDEQLQRVIGSFRQELGVGTGQQQLAHLMMKLDKNDIAEKIYSELRKFTTTDNWKELALIYNQLGSIDVAKGSYETALSFFKKTADIEKQFLSANDPSLAVTYNNIAETYHSMKNFSTALDFHGKALRIYQEYHPQNYLLLAATHNNIAVVHKSMGNYQKARLMYQKAIEVAENDGIPNHPKLATIYENLASLHTLFYEYHEALSFYEKALEINKKTLPPNHTSLLITYNNMVSAYTSMGKYSDALLLFQQTLEVPLTQLDEDDPLSAVIYINIGLAYLEMGNDSEAWLYYQKALEIQKKNDPDNNLDMVTTYCNIGDFYRTKREFHQAFSFYHKAREIEEKCLPPTHPNLATTYNDLGDMCRELKNYEKAHEYFQNALNIRKECFGSDHSSLASVFNNIGACHQATNNYTCALSCYEKALKIYETPDSSNCQNLALTYNNIGHLRYLMKDYSTALEFFQKTLDIELRFLGSNHPDLAYTYNHIAYALEGQQRYEEAFIHLMKGIYIFNHHSNSDDCRLQILFDHLEIFVRECLSRL</sequence>
<keyword evidence="2 3" id="KW-0802">TPR repeat</keyword>
<dbReference type="SUPFAM" id="SSF56399">
    <property type="entry name" value="ADP-ribosylation"/>
    <property type="match status" value="1"/>
</dbReference>
<dbReference type="Gene3D" id="1.25.40.10">
    <property type="entry name" value="Tetratricopeptide repeat domain"/>
    <property type="match status" value="4"/>
</dbReference>
<evidence type="ECO:0000256" key="1">
    <source>
        <dbReference type="ARBA" id="ARBA00022737"/>
    </source>
</evidence>
<organism evidence="5 8">
    <name type="scientific">Adineta steineri</name>
    <dbReference type="NCBI Taxonomy" id="433720"/>
    <lineage>
        <taxon>Eukaryota</taxon>
        <taxon>Metazoa</taxon>
        <taxon>Spiralia</taxon>
        <taxon>Gnathifera</taxon>
        <taxon>Rotifera</taxon>
        <taxon>Eurotatoria</taxon>
        <taxon>Bdelloidea</taxon>
        <taxon>Adinetida</taxon>
        <taxon>Adinetidae</taxon>
        <taxon>Adineta</taxon>
    </lineage>
</organism>
<feature type="repeat" description="TPR" evidence="3">
    <location>
        <begin position="554"/>
        <end position="587"/>
    </location>
</feature>
<dbReference type="Pfam" id="PF13374">
    <property type="entry name" value="TPR_10"/>
    <property type="match status" value="1"/>
</dbReference>
<dbReference type="AlphaFoldDB" id="A0A813VNE7"/>
<protein>
    <recommendedName>
        <fullName evidence="4">ADP ribosyltransferase domain-containing protein</fullName>
    </recommendedName>
</protein>
<dbReference type="SUPFAM" id="SSF48452">
    <property type="entry name" value="TPR-like"/>
    <property type="match status" value="3"/>
</dbReference>
<evidence type="ECO:0000313" key="8">
    <source>
        <dbReference type="Proteomes" id="UP000663877"/>
    </source>
</evidence>
<evidence type="ECO:0000256" key="3">
    <source>
        <dbReference type="PROSITE-ProRule" id="PRU00339"/>
    </source>
</evidence>
<dbReference type="PROSITE" id="PS51996">
    <property type="entry name" value="TR_MART"/>
    <property type="match status" value="1"/>
</dbReference>
<keyword evidence="7" id="KW-1185">Reference proteome</keyword>
<dbReference type="OrthoDB" id="1658288at2759"/>
<dbReference type="Proteomes" id="UP000663832">
    <property type="component" value="Unassembled WGS sequence"/>
</dbReference>